<organism evidence="2 3">
    <name type="scientific">Aphis glycines</name>
    <name type="common">Soybean aphid</name>
    <dbReference type="NCBI Taxonomy" id="307491"/>
    <lineage>
        <taxon>Eukaryota</taxon>
        <taxon>Metazoa</taxon>
        <taxon>Ecdysozoa</taxon>
        <taxon>Arthropoda</taxon>
        <taxon>Hexapoda</taxon>
        <taxon>Insecta</taxon>
        <taxon>Pterygota</taxon>
        <taxon>Neoptera</taxon>
        <taxon>Paraneoptera</taxon>
        <taxon>Hemiptera</taxon>
        <taxon>Sternorrhyncha</taxon>
        <taxon>Aphidomorpha</taxon>
        <taxon>Aphidoidea</taxon>
        <taxon>Aphididae</taxon>
        <taxon>Aphidini</taxon>
        <taxon>Aphis</taxon>
        <taxon>Aphis</taxon>
    </lineage>
</organism>
<feature type="transmembrane region" description="Helical" evidence="1">
    <location>
        <begin position="152"/>
        <end position="174"/>
    </location>
</feature>
<dbReference type="AlphaFoldDB" id="A0A6G0TDK1"/>
<accession>A0A6G0TDK1</accession>
<keyword evidence="1" id="KW-1133">Transmembrane helix</keyword>
<evidence type="ECO:0000313" key="3">
    <source>
        <dbReference type="Proteomes" id="UP000475862"/>
    </source>
</evidence>
<evidence type="ECO:0000256" key="1">
    <source>
        <dbReference type="SAM" id="Phobius"/>
    </source>
</evidence>
<protein>
    <submittedName>
        <fullName evidence="2">Uncharacterized protein</fullName>
    </submittedName>
</protein>
<sequence length="228" mass="25009">MKNGDYRTGIHAICDLPHRASLGSVLTGPFGEATITALFLARLSAALESAALPKAKPAKPFLLPVTYQNHQKSGGPILRPGILEPDQPRSVGESLNILNVPIESLSLTRRACLSGSGGNLIENNRYLPTPMTCPLLRFFALFLPAPLPRPRFLPALLTLVTLFQMCSAVLMFLWNRLNDNKSNRLSTVFFIDEKIVAAAAAGNRPMRIDETIKVQGPDLYTCTQYYCI</sequence>
<proteinExistence type="predicted"/>
<reference evidence="2 3" key="1">
    <citation type="submission" date="2019-08" db="EMBL/GenBank/DDBJ databases">
        <title>The genome of the soybean aphid Biotype 1, its phylome, world population structure and adaptation to the North American continent.</title>
        <authorList>
            <person name="Giordano R."/>
            <person name="Donthu R.K."/>
            <person name="Hernandez A.G."/>
            <person name="Wright C.L."/>
            <person name="Zimin A.V."/>
        </authorList>
    </citation>
    <scope>NUCLEOTIDE SEQUENCE [LARGE SCALE GENOMIC DNA]</scope>
    <source>
        <tissue evidence="2">Whole aphids</tissue>
    </source>
</reference>
<name>A0A6G0TDK1_APHGL</name>
<keyword evidence="3" id="KW-1185">Reference proteome</keyword>
<comment type="caution">
    <text evidence="2">The sequence shown here is derived from an EMBL/GenBank/DDBJ whole genome shotgun (WGS) entry which is preliminary data.</text>
</comment>
<dbReference type="Proteomes" id="UP000475862">
    <property type="component" value="Unassembled WGS sequence"/>
</dbReference>
<gene>
    <name evidence="2" type="ORF">AGLY_010445</name>
</gene>
<keyword evidence="1" id="KW-0472">Membrane</keyword>
<keyword evidence="1" id="KW-0812">Transmembrane</keyword>
<dbReference type="EMBL" id="VYZN01000041">
    <property type="protein sequence ID" value="KAE9531239.1"/>
    <property type="molecule type" value="Genomic_DNA"/>
</dbReference>
<evidence type="ECO:0000313" key="2">
    <source>
        <dbReference type="EMBL" id="KAE9531239.1"/>
    </source>
</evidence>
<feature type="non-terminal residue" evidence="2">
    <location>
        <position position="228"/>
    </location>
</feature>